<accession>A0A914UMC7</accession>
<sequence length="135" mass="15132">MNQTALAALIFLVAVQLAQPYVLEPKRASELFGKRASELFGKRSSELFGKRASELFGKRASELFGKRASELFGKRSAQPAFISILADRPYAELIAKRSVYDDDYASAGMTPDMIDEVMDRFETQRGRRASELFGR</sequence>
<evidence type="ECO:0000313" key="2">
    <source>
        <dbReference type="Proteomes" id="UP000887566"/>
    </source>
</evidence>
<dbReference type="Proteomes" id="UP000887566">
    <property type="component" value="Unplaced"/>
</dbReference>
<name>A0A914UMC7_9BILA</name>
<keyword evidence="1" id="KW-0732">Signal</keyword>
<organism evidence="2 3">
    <name type="scientific">Plectus sambesii</name>
    <dbReference type="NCBI Taxonomy" id="2011161"/>
    <lineage>
        <taxon>Eukaryota</taxon>
        <taxon>Metazoa</taxon>
        <taxon>Ecdysozoa</taxon>
        <taxon>Nematoda</taxon>
        <taxon>Chromadorea</taxon>
        <taxon>Plectida</taxon>
        <taxon>Plectina</taxon>
        <taxon>Plectoidea</taxon>
        <taxon>Plectidae</taxon>
        <taxon>Plectus</taxon>
    </lineage>
</organism>
<dbReference type="AlphaFoldDB" id="A0A914UMC7"/>
<keyword evidence="2" id="KW-1185">Reference proteome</keyword>
<evidence type="ECO:0000256" key="1">
    <source>
        <dbReference type="SAM" id="SignalP"/>
    </source>
</evidence>
<proteinExistence type="predicted"/>
<evidence type="ECO:0000313" key="3">
    <source>
        <dbReference type="WBParaSite" id="PSAMB.scaffold1101size35921.g11006.t1"/>
    </source>
</evidence>
<feature type="chain" id="PRO_5037218791" evidence="1">
    <location>
        <begin position="21"/>
        <end position="135"/>
    </location>
</feature>
<protein>
    <submittedName>
        <fullName evidence="3">Uncharacterized protein</fullName>
    </submittedName>
</protein>
<feature type="signal peptide" evidence="1">
    <location>
        <begin position="1"/>
        <end position="20"/>
    </location>
</feature>
<reference evidence="3" key="1">
    <citation type="submission" date="2022-11" db="UniProtKB">
        <authorList>
            <consortium name="WormBaseParasite"/>
        </authorList>
    </citation>
    <scope>IDENTIFICATION</scope>
</reference>
<dbReference type="WBParaSite" id="PSAMB.scaffold1101size35921.g11006.t1">
    <property type="protein sequence ID" value="PSAMB.scaffold1101size35921.g11006.t1"/>
    <property type="gene ID" value="PSAMB.scaffold1101size35921.g11006"/>
</dbReference>